<reference evidence="6" key="1">
    <citation type="submission" date="2010-03" db="EMBL/GenBank/DDBJ databases">
        <title>The complete chromosome of Tsukamurella paurometabola DSM 20162.</title>
        <authorList>
            <consortium name="US DOE Joint Genome Institute (JGI-PGF)"/>
            <person name="Lucas S."/>
            <person name="Copeland A."/>
            <person name="Lapidus A."/>
            <person name="Glavina del Rio T."/>
            <person name="Dalin E."/>
            <person name="Tice H."/>
            <person name="Bruce D."/>
            <person name="Goodwin L."/>
            <person name="Pitluck S."/>
            <person name="Kyrpides N."/>
            <person name="Mavromatis K."/>
            <person name="Ivanova N."/>
            <person name="Mikhailova N."/>
            <person name="Munk A.C."/>
            <person name="Brettin T."/>
            <person name="Detter J.C."/>
            <person name="Tapia R."/>
            <person name="Han C."/>
            <person name="Larimer F."/>
            <person name="Land M."/>
            <person name="Hauser L."/>
            <person name="Markowitz V."/>
            <person name="Cheng J.-F."/>
            <person name="Hugenholtz P."/>
            <person name="Woyke T."/>
            <person name="Wu D."/>
            <person name="Jando M."/>
            <person name="Brambilla E."/>
            <person name="Klenk H.-P."/>
            <person name="Eisen J.A."/>
        </authorList>
    </citation>
    <scope>NUCLEOTIDE SEQUENCE [LARGE SCALE GENOMIC DNA]</scope>
    <source>
        <strain evidence="6">ATCC 8368 / DSM 20162 / CCUG 35730 / CIP 100753 / JCM 10117 / KCTC 9821 / NBRC 16120 / NCIMB 702349 / NCTC 13040</strain>
    </source>
</reference>
<dbReference type="eggNOG" id="COG1510">
    <property type="taxonomic scope" value="Bacteria"/>
</dbReference>
<dbReference type="SUPFAM" id="SSF46785">
    <property type="entry name" value="Winged helix' DNA-binding domain"/>
    <property type="match status" value="1"/>
</dbReference>
<keyword evidence="1" id="KW-0805">Transcription regulation</keyword>
<keyword evidence="2" id="KW-0238">DNA-binding</keyword>
<evidence type="ECO:0000256" key="1">
    <source>
        <dbReference type="ARBA" id="ARBA00023015"/>
    </source>
</evidence>
<dbReference type="EMBL" id="CP001966">
    <property type="protein sequence ID" value="ADG76756.1"/>
    <property type="molecule type" value="Genomic_DNA"/>
</dbReference>
<dbReference type="AlphaFoldDB" id="D5UPY8"/>
<evidence type="ECO:0000256" key="3">
    <source>
        <dbReference type="ARBA" id="ARBA00023163"/>
    </source>
</evidence>
<proteinExistence type="predicted"/>
<dbReference type="KEGG" id="tpr:Tpau_0102"/>
<reference evidence="5 6" key="2">
    <citation type="journal article" date="2011" name="Stand. Genomic Sci.">
        <title>Complete genome sequence of Tsukamurella paurometabola type strain (no. 33).</title>
        <authorList>
            <person name="Munk A.C."/>
            <person name="Lapidus A."/>
            <person name="Lucas S."/>
            <person name="Nolan M."/>
            <person name="Tice H."/>
            <person name="Cheng J.F."/>
            <person name="Del Rio T.G."/>
            <person name="Goodwin L."/>
            <person name="Pitluck S."/>
            <person name="Liolios K."/>
            <person name="Huntemann M."/>
            <person name="Ivanova N."/>
            <person name="Mavromatis K."/>
            <person name="Mikhailova N."/>
            <person name="Pati A."/>
            <person name="Chen A."/>
            <person name="Palaniappan K."/>
            <person name="Tapia R."/>
            <person name="Han C."/>
            <person name="Land M."/>
            <person name="Hauser L."/>
            <person name="Chang Y.J."/>
            <person name="Jeffries C.D."/>
            <person name="Brettin T."/>
            <person name="Yasawong M."/>
            <person name="Brambilla E.M."/>
            <person name="Rohde M."/>
            <person name="Sikorski J."/>
            <person name="Goker M."/>
            <person name="Detter J.C."/>
            <person name="Woyke T."/>
            <person name="Bristow J."/>
            <person name="Eisen J.A."/>
            <person name="Markowitz V."/>
            <person name="Hugenholtz P."/>
            <person name="Kyrpides N.C."/>
            <person name="Klenk H.P."/>
        </authorList>
    </citation>
    <scope>NUCLEOTIDE SEQUENCE [LARGE SCALE GENOMIC DNA]</scope>
    <source>
        <strain evidence="6">ATCC 8368 / DSM 20162 / CCUG 35730 / CIP 100753 / JCM 10117 / KCTC 9821 / NBRC 16120 / NCIMB 702349 / NCTC 13040</strain>
    </source>
</reference>
<evidence type="ECO:0000259" key="4">
    <source>
        <dbReference type="Pfam" id="PF12802"/>
    </source>
</evidence>
<dbReference type="Pfam" id="PF12802">
    <property type="entry name" value="MarR_2"/>
    <property type="match status" value="1"/>
</dbReference>
<feature type="domain" description="HTH marR-type" evidence="4">
    <location>
        <begin position="26"/>
        <end position="82"/>
    </location>
</feature>
<accession>D5UPY8</accession>
<organism evidence="5 6">
    <name type="scientific">Tsukamurella paurometabola (strain ATCC 8368 / DSM 20162 / CCUG 35730 / CIP 100753 / JCM 10117 / KCTC 9821 / NBRC 16120 / NCIMB 702349 / NCTC 13040)</name>
    <name type="common">Corynebacterium paurometabolum</name>
    <dbReference type="NCBI Taxonomy" id="521096"/>
    <lineage>
        <taxon>Bacteria</taxon>
        <taxon>Bacillati</taxon>
        <taxon>Actinomycetota</taxon>
        <taxon>Actinomycetes</taxon>
        <taxon>Mycobacteriales</taxon>
        <taxon>Tsukamurellaceae</taxon>
        <taxon>Tsukamurella</taxon>
    </lineage>
</organism>
<sequence length="161" mass="17659">MKTVYPVCVDAPNFVENMAAALVEAGMQRMAARVFSAVLASPDGALTPSQIAKQLRVSAGAVSGAVGYLEQAGMIRKSHVPGSRHSLIELGDDIWYEALTSRNPILERWLTVADEGLEELPDGGPAAERVAVMRDFFAFVLTELPDLMERWRLTRLERHGH</sequence>
<evidence type="ECO:0000256" key="2">
    <source>
        <dbReference type="ARBA" id="ARBA00023125"/>
    </source>
</evidence>
<dbReference type="InterPro" id="IPR036390">
    <property type="entry name" value="WH_DNA-bd_sf"/>
</dbReference>
<dbReference type="PANTHER" id="PTHR38465:SF2">
    <property type="entry name" value="HTH-TYPE TRANSCRIPTIONAL REGULATOR MMPR5"/>
    <property type="match status" value="1"/>
</dbReference>
<keyword evidence="3" id="KW-0804">Transcription</keyword>
<dbReference type="GO" id="GO:0003677">
    <property type="term" value="F:DNA binding"/>
    <property type="evidence" value="ECO:0007669"/>
    <property type="project" value="UniProtKB-KW"/>
</dbReference>
<dbReference type="InterPro" id="IPR052362">
    <property type="entry name" value="HTH-GbsR_regulator"/>
</dbReference>
<dbReference type="Gene3D" id="1.10.10.10">
    <property type="entry name" value="Winged helix-like DNA-binding domain superfamily/Winged helix DNA-binding domain"/>
    <property type="match status" value="1"/>
</dbReference>
<dbReference type="Gene3D" id="1.10.287.160">
    <property type="entry name" value="HR1 repeat"/>
    <property type="match status" value="1"/>
</dbReference>
<protein>
    <recommendedName>
        <fullName evidence="4">HTH marR-type domain-containing protein</fullName>
    </recommendedName>
</protein>
<dbReference type="Proteomes" id="UP000001213">
    <property type="component" value="Chromosome"/>
</dbReference>
<evidence type="ECO:0000313" key="5">
    <source>
        <dbReference type="EMBL" id="ADG76756.1"/>
    </source>
</evidence>
<dbReference type="InterPro" id="IPR036388">
    <property type="entry name" value="WH-like_DNA-bd_sf"/>
</dbReference>
<dbReference type="InterPro" id="IPR000835">
    <property type="entry name" value="HTH_MarR-typ"/>
</dbReference>
<dbReference type="PANTHER" id="PTHR38465">
    <property type="entry name" value="HTH-TYPE TRANSCRIPTIONAL REGULATOR MJ1563-RELATED"/>
    <property type="match status" value="1"/>
</dbReference>
<dbReference type="GO" id="GO:0003700">
    <property type="term" value="F:DNA-binding transcription factor activity"/>
    <property type="evidence" value="ECO:0007669"/>
    <property type="project" value="InterPro"/>
</dbReference>
<dbReference type="HOGENOM" id="CLU_120349_0_0_11"/>
<keyword evidence="6" id="KW-1185">Reference proteome</keyword>
<evidence type="ECO:0000313" key="6">
    <source>
        <dbReference type="Proteomes" id="UP000001213"/>
    </source>
</evidence>
<name>D5UPY8_TSUPD</name>
<gene>
    <name evidence="5" type="ordered locus">Tpau_0102</name>
</gene>
<dbReference type="STRING" id="521096.Tpau_0102"/>